<dbReference type="InterPro" id="IPR001789">
    <property type="entry name" value="Sig_transdc_resp-reg_receiver"/>
</dbReference>
<keyword evidence="10" id="KW-0732">Signal</keyword>
<feature type="domain" description="Response regulatory" evidence="13">
    <location>
        <begin position="1076"/>
        <end position="1191"/>
    </location>
</feature>
<evidence type="ECO:0000313" key="14">
    <source>
        <dbReference type="EMBL" id="TMP39559.1"/>
    </source>
</evidence>
<dbReference type="Gene3D" id="3.40.50.2300">
    <property type="match status" value="1"/>
</dbReference>
<dbReference type="PROSITE" id="PS00041">
    <property type="entry name" value="HTH_ARAC_FAMILY_1"/>
    <property type="match status" value="1"/>
</dbReference>
<dbReference type="InterPro" id="IPR036097">
    <property type="entry name" value="HisK_dim/P_sf"/>
</dbReference>
<keyword evidence="9" id="KW-0812">Transmembrane</keyword>
<dbReference type="InterPro" id="IPR015943">
    <property type="entry name" value="WD40/YVTN_repeat-like_dom_sf"/>
</dbReference>
<evidence type="ECO:0000256" key="4">
    <source>
        <dbReference type="ARBA" id="ARBA00023015"/>
    </source>
</evidence>
<dbReference type="CDD" id="cd00082">
    <property type="entry name" value="HisKA"/>
    <property type="match status" value="1"/>
</dbReference>
<keyword evidence="3 7" id="KW-0597">Phosphoprotein</keyword>
<feature type="signal peptide" evidence="10">
    <location>
        <begin position="1"/>
        <end position="20"/>
    </location>
</feature>
<keyword evidence="5" id="KW-0238">DNA-binding</keyword>
<dbReference type="InterPro" id="IPR004358">
    <property type="entry name" value="Sig_transdc_His_kin-like_C"/>
</dbReference>
<dbReference type="RefSeq" id="WP_138543455.1">
    <property type="nucleotide sequence ID" value="NZ_PNCJ01000005.1"/>
</dbReference>
<dbReference type="InterPro" id="IPR011006">
    <property type="entry name" value="CheY-like_superfamily"/>
</dbReference>
<dbReference type="SUPFAM" id="SSF63829">
    <property type="entry name" value="Calcium-dependent phosphotriesterase"/>
    <property type="match status" value="2"/>
</dbReference>
<dbReference type="GO" id="GO:0003700">
    <property type="term" value="F:DNA-binding transcription factor activity"/>
    <property type="evidence" value="ECO:0007669"/>
    <property type="project" value="InterPro"/>
</dbReference>
<dbReference type="Gene3D" id="1.10.287.130">
    <property type="match status" value="1"/>
</dbReference>
<dbReference type="InterPro" id="IPR005467">
    <property type="entry name" value="His_kinase_dom"/>
</dbReference>
<evidence type="ECO:0000259" key="13">
    <source>
        <dbReference type="PROSITE" id="PS50110"/>
    </source>
</evidence>
<dbReference type="Pfam" id="PF07495">
    <property type="entry name" value="Y_Y_Y"/>
    <property type="match status" value="1"/>
</dbReference>
<dbReference type="PROSITE" id="PS01124">
    <property type="entry name" value="HTH_ARAC_FAMILY_2"/>
    <property type="match status" value="1"/>
</dbReference>
<evidence type="ECO:0000256" key="1">
    <source>
        <dbReference type="ARBA" id="ARBA00000085"/>
    </source>
</evidence>
<gene>
    <name evidence="14" type="ORF">CWB98_02935</name>
</gene>
<evidence type="ECO:0000256" key="10">
    <source>
        <dbReference type="SAM" id="SignalP"/>
    </source>
</evidence>
<dbReference type="Gene3D" id="2.130.10.10">
    <property type="entry name" value="YVTN repeat-like/Quinoprotein amine dehydrogenase"/>
    <property type="match status" value="3"/>
</dbReference>
<dbReference type="PANTHER" id="PTHR43547:SF2">
    <property type="entry name" value="HYBRID SIGNAL TRANSDUCTION HISTIDINE KINASE C"/>
    <property type="match status" value="1"/>
</dbReference>
<keyword evidence="6" id="KW-0804">Transcription</keyword>
<dbReference type="InterPro" id="IPR036890">
    <property type="entry name" value="HATPase_C_sf"/>
</dbReference>
<dbReference type="Pfam" id="PF02518">
    <property type="entry name" value="HATPase_c"/>
    <property type="match status" value="1"/>
</dbReference>
<dbReference type="Proteomes" id="UP000306719">
    <property type="component" value="Unassembled WGS sequence"/>
</dbReference>
<dbReference type="Pfam" id="PF00072">
    <property type="entry name" value="Response_reg"/>
    <property type="match status" value="1"/>
</dbReference>
<dbReference type="EMBL" id="PNCJ01000005">
    <property type="protein sequence ID" value="TMP39559.1"/>
    <property type="molecule type" value="Genomic_DNA"/>
</dbReference>
<feature type="region of interest" description="Disordered" evidence="8">
    <location>
        <begin position="1047"/>
        <end position="1072"/>
    </location>
</feature>
<dbReference type="InterPro" id="IPR018060">
    <property type="entry name" value="HTH_AraC"/>
</dbReference>
<dbReference type="CDD" id="cd17574">
    <property type="entry name" value="REC_OmpR"/>
    <property type="match status" value="1"/>
</dbReference>
<dbReference type="Gene3D" id="2.60.40.10">
    <property type="entry name" value="Immunoglobulins"/>
    <property type="match status" value="1"/>
</dbReference>
<dbReference type="SMART" id="SM00387">
    <property type="entry name" value="HATPase_c"/>
    <property type="match status" value="1"/>
</dbReference>
<feature type="compositionally biased region" description="Polar residues" evidence="8">
    <location>
        <begin position="1054"/>
        <end position="1064"/>
    </location>
</feature>
<dbReference type="Gene3D" id="3.30.565.10">
    <property type="entry name" value="Histidine kinase-like ATPase, C-terminal domain"/>
    <property type="match status" value="1"/>
</dbReference>
<feature type="domain" description="HTH araC/xylS-type" evidence="11">
    <location>
        <begin position="1225"/>
        <end position="1323"/>
    </location>
</feature>
<dbReference type="SMART" id="SM00388">
    <property type="entry name" value="HisKA"/>
    <property type="match status" value="1"/>
</dbReference>
<dbReference type="SUPFAM" id="SSF47384">
    <property type="entry name" value="Homodimeric domain of signal transducing histidine kinase"/>
    <property type="match status" value="1"/>
</dbReference>
<dbReference type="InterPro" id="IPR018062">
    <property type="entry name" value="HTH_AraC-typ_CS"/>
</dbReference>
<feature type="transmembrane region" description="Helical" evidence="9">
    <location>
        <begin position="762"/>
        <end position="786"/>
    </location>
</feature>
<dbReference type="Pfam" id="PF00512">
    <property type="entry name" value="HisKA"/>
    <property type="match status" value="1"/>
</dbReference>
<evidence type="ECO:0000256" key="7">
    <source>
        <dbReference type="PROSITE-ProRule" id="PRU00169"/>
    </source>
</evidence>
<reference evidence="14 15" key="1">
    <citation type="submission" date="2018-01" db="EMBL/GenBank/DDBJ databases">
        <authorList>
            <person name="Paulsen S."/>
            <person name="Gram L.K."/>
        </authorList>
    </citation>
    <scope>NUCLEOTIDE SEQUENCE [LARGE SCALE GENOMIC DNA]</scope>
    <source>
        <strain evidence="14 15">S2599</strain>
    </source>
</reference>
<evidence type="ECO:0000256" key="6">
    <source>
        <dbReference type="ARBA" id="ARBA00023163"/>
    </source>
</evidence>
<feature type="chain" id="PRO_5024434675" description="histidine kinase" evidence="10">
    <location>
        <begin position="21"/>
        <end position="1336"/>
    </location>
</feature>
<comment type="caution">
    <text evidence="14">The sequence shown here is derived from an EMBL/GenBank/DDBJ whole genome shotgun (WGS) entry which is preliminary data.</text>
</comment>
<dbReference type="Gene3D" id="1.10.10.60">
    <property type="entry name" value="Homeodomain-like"/>
    <property type="match status" value="1"/>
</dbReference>
<sequence length="1336" mass="152173">MLKWILAISLVLLIHCHVFAQENTDDKLRLHPVNIDKLDMVTLINSVSQDSRGYLWVSGISGVLRFDGYQSVFYPYPQARKVVEDAQGRRWLLTGNGLYLYCSKEDKFNSYLDELHHGKDGHQMLFRDSFSAVRNINSHTFRPVALHQDQQGFFWLAGDDGRIVRFSADDDRFRLYDFPSSRVKHNLRFGITFYRDTPLFVSTEGEVYSLDKVSGAFVKIWQSTELAGARIVISGEANTMYVVSEHGFYLLDLSETSRQPLKQFEFVDHRAIKSVHRGLHATYIMTDSELFALGANNKIDSVNSYYADGRMRQMFLANSVFDEQGAVWLSSNRGIFEVEQPLPQLSNGNVKSLTKTTTMPMVKSVLVDNQENLWFISQHTVYFRAANAARGQPVSIDPELPDRKFYSVFSDKDNMLWFSSASSLYRYNRQQKTTQKIQVPLEVAVMGSQITDIEQTSNGHLWLLTYRGVAEYDPEHNQILSFQPGHFKNLKKGPNDTVLACGFDTYLLGQFSARKIQFQIEKTNKRFVVYDASIENDGQLWAATSYGLLLHSLTTGQTQQIDLNGVYPDLAFFFAYQDRAGYIWLMDMSNLYKVSLQTRQVTFSIPQKRLNIGIKTYGSIAESSTGTLYIGGVNGFAELENTSAIAPYGVHINRVIVQGDSYPVYLDEESAEYTISPGTQFDSTQRNIKFEFVNIKRDPDIDVYYRYQLVGFDNEWSEVDQTERSATYTNLPPGQYEFVIRSRAISSGWTQARFKFEIATPYYLTGWAFAFYVVCLVILIALSHVLRTHQLKRQNQRLEKLVVTRTQEIEQKRAQIATLMESKNQLFGNISHELRTPLSVIMLPIKSMLKQNSNSDNRTWQAAFSQAQRLEKLIDNLIRYARKDDLSTVENHHFTAKNVLIKQIRAFELLAHEKQIQVTVNDSLANQEVLLNEADFEQVVTNLLSNAVKYTPVGGVIAISAHQCSNILKITVTNSGPGISAALQSEVFKRYVRGEHKEISGEGIGLSVVHQLVTKCSGKITLESEPHKGCCFTLHIPIFHSVEMDKTEAEESVSKPQSHTPSEQKQTRKPGYSLPRILIAEDNPELRMVLRESLSTWFDCMVATDGELGLALVRSELPDLILSDVMMPNMTGLEMLREVKQDESTSHIPVILLTAKEDDASRILGFEAEADDYMGKPFDIDVLRYRIENLIKGRKKLARVFQHQILHNEQITGATTDEKRTPFIDKIHQAIAQNYQDPEFDTERMAGHVFLSTRQLQRKARSLTGLSPNALLRKYRLQQACLKLRTGVLVTDVAYQVGFSSPAYFSSCFKSEFNLSPQQYVKQQSTEIEQETDRSV</sequence>
<evidence type="ECO:0000256" key="9">
    <source>
        <dbReference type="SAM" id="Phobius"/>
    </source>
</evidence>
<keyword evidence="9" id="KW-1133">Transmembrane helix</keyword>
<dbReference type="GO" id="GO:0043565">
    <property type="term" value="F:sequence-specific DNA binding"/>
    <property type="evidence" value="ECO:0007669"/>
    <property type="project" value="InterPro"/>
</dbReference>
<dbReference type="InterPro" id="IPR013783">
    <property type="entry name" value="Ig-like_fold"/>
</dbReference>
<reference evidence="15" key="2">
    <citation type="submission" date="2019-06" db="EMBL/GenBank/DDBJ databases">
        <title>Co-occurence of chitin degradation, pigmentation and bioactivity in marine Pseudoalteromonas.</title>
        <authorList>
            <person name="Sonnenschein E.C."/>
            <person name="Bech P.K."/>
        </authorList>
    </citation>
    <scope>NUCLEOTIDE SEQUENCE [LARGE SCALE GENOMIC DNA]</scope>
    <source>
        <strain evidence="15">S2599</strain>
    </source>
</reference>
<evidence type="ECO:0000313" key="15">
    <source>
        <dbReference type="Proteomes" id="UP000306719"/>
    </source>
</evidence>
<name>A0A5S3X5K4_9GAMM</name>
<dbReference type="GO" id="GO:0000155">
    <property type="term" value="F:phosphorelay sensor kinase activity"/>
    <property type="evidence" value="ECO:0007669"/>
    <property type="project" value="InterPro"/>
</dbReference>
<dbReference type="OrthoDB" id="9772100at2"/>
<comment type="catalytic activity">
    <reaction evidence="1">
        <text>ATP + protein L-histidine = ADP + protein N-phospho-L-histidine.</text>
        <dbReference type="EC" id="2.7.13.3"/>
    </reaction>
</comment>
<dbReference type="PROSITE" id="PS50109">
    <property type="entry name" value="HIS_KIN"/>
    <property type="match status" value="1"/>
</dbReference>
<dbReference type="PROSITE" id="PS50110">
    <property type="entry name" value="RESPONSE_REGULATORY"/>
    <property type="match status" value="1"/>
</dbReference>
<evidence type="ECO:0000256" key="5">
    <source>
        <dbReference type="ARBA" id="ARBA00023125"/>
    </source>
</evidence>
<dbReference type="InterPro" id="IPR003594">
    <property type="entry name" value="HATPase_dom"/>
</dbReference>
<organism evidence="14 15">
    <name type="scientific">Pseudoalteromonas rubra</name>
    <dbReference type="NCBI Taxonomy" id="43658"/>
    <lineage>
        <taxon>Bacteria</taxon>
        <taxon>Pseudomonadati</taxon>
        <taxon>Pseudomonadota</taxon>
        <taxon>Gammaproteobacteria</taxon>
        <taxon>Alteromonadales</taxon>
        <taxon>Pseudoalteromonadaceae</taxon>
        <taxon>Pseudoalteromonas</taxon>
    </lineage>
</organism>
<proteinExistence type="predicted"/>
<keyword evidence="9" id="KW-0472">Membrane</keyword>
<dbReference type="SUPFAM" id="SSF46689">
    <property type="entry name" value="Homeodomain-like"/>
    <property type="match status" value="1"/>
</dbReference>
<evidence type="ECO:0000259" key="11">
    <source>
        <dbReference type="PROSITE" id="PS01124"/>
    </source>
</evidence>
<dbReference type="PANTHER" id="PTHR43547">
    <property type="entry name" value="TWO-COMPONENT HISTIDINE KINASE"/>
    <property type="match status" value="1"/>
</dbReference>
<evidence type="ECO:0000256" key="3">
    <source>
        <dbReference type="ARBA" id="ARBA00022553"/>
    </source>
</evidence>
<feature type="modified residue" description="4-aspartylphosphate" evidence="7">
    <location>
        <position position="1124"/>
    </location>
</feature>
<accession>A0A5S3X5K4</accession>
<evidence type="ECO:0000256" key="2">
    <source>
        <dbReference type="ARBA" id="ARBA00012438"/>
    </source>
</evidence>
<dbReference type="SMART" id="SM00342">
    <property type="entry name" value="HTH_ARAC"/>
    <property type="match status" value="1"/>
</dbReference>
<dbReference type="InterPro" id="IPR003661">
    <property type="entry name" value="HisK_dim/P_dom"/>
</dbReference>
<dbReference type="PRINTS" id="PR00344">
    <property type="entry name" value="BCTRLSENSOR"/>
</dbReference>
<dbReference type="InterPro" id="IPR011123">
    <property type="entry name" value="Y_Y_Y"/>
</dbReference>
<dbReference type="InterPro" id="IPR009057">
    <property type="entry name" value="Homeodomain-like_sf"/>
</dbReference>
<dbReference type="SMART" id="SM00448">
    <property type="entry name" value="REC"/>
    <property type="match status" value="1"/>
</dbReference>
<dbReference type="SUPFAM" id="SSF55874">
    <property type="entry name" value="ATPase domain of HSP90 chaperone/DNA topoisomerase II/histidine kinase"/>
    <property type="match status" value="1"/>
</dbReference>
<dbReference type="SUPFAM" id="SSF52172">
    <property type="entry name" value="CheY-like"/>
    <property type="match status" value="1"/>
</dbReference>
<dbReference type="EC" id="2.7.13.3" evidence="2"/>
<evidence type="ECO:0000259" key="12">
    <source>
        <dbReference type="PROSITE" id="PS50109"/>
    </source>
</evidence>
<keyword evidence="4" id="KW-0805">Transcription regulation</keyword>
<dbReference type="Pfam" id="PF12833">
    <property type="entry name" value="HTH_18"/>
    <property type="match status" value="1"/>
</dbReference>
<evidence type="ECO:0000256" key="8">
    <source>
        <dbReference type="SAM" id="MobiDB-lite"/>
    </source>
</evidence>
<protein>
    <recommendedName>
        <fullName evidence="2">histidine kinase</fullName>
        <ecNumber evidence="2">2.7.13.3</ecNumber>
    </recommendedName>
</protein>
<feature type="domain" description="Histidine kinase" evidence="12">
    <location>
        <begin position="829"/>
        <end position="1040"/>
    </location>
</feature>